<evidence type="ECO:0000259" key="1">
    <source>
        <dbReference type="Pfam" id="PF13391"/>
    </source>
</evidence>
<dbReference type="Pfam" id="PF13391">
    <property type="entry name" value="HNH_2"/>
    <property type="match status" value="1"/>
</dbReference>
<reference evidence="3" key="1">
    <citation type="submission" date="2018-06" db="EMBL/GenBank/DDBJ databases">
        <title>Aestuariibacter litoralis strain KCTC 52945T.</title>
        <authorList>
            <person name="Li X."/>
            <person name="Salam N."/>
            <person name="Li J.-L."/>
            <person name="Chen Y.-M."/>
            <person name="Yang Z.-W."/>
            <person name="Zhang L.-Y."/>
            <person name="Han M.-X."/>
            <person name="Xiao M."/>
            <person name="Li W.-J."/>
        </authorList>
    </citation>
    <scope>NUCLEOTIDE SEQUENCE [LARGE SCALE GENOMIC DNA]</scope>
    <source>
        <strain evidence="3">KCTC 52945</strain>
    </source>
</reference>
<feature type="domain" description="HNH nuclease" evidence="1">
    <location>
        <begin position="231"/>
        <end position="280"/>
    </location>
</feature>
<protein>
    <recommendedName>
        <fullName evidence="1">HNH nuclease domain-containing protein</fullName>
    </recommendedName>
</protein>
<evidence type="ECO:0000313" key="2">
    <source>
        <dbReference type="EMBL" id="PZF75817.1"/>
    </source>
</evidence>
<dbReference type="InterPro" id="IPR003615">
    <property type="entry name" value="HNH_nuc"/>
</dbReference>
<dbReference type="EMBL" id="QKVK01000008">
    <property type="protein sequence ID" value="PZF75817.1"/>
    <property type="molecule type" value="Genomic_DNA"/>
</dbReference>
<dbReference type="Proteomes" id="UP000248795">
    <property type="component" value="Unassembled WGS sequence"/>
</dbReference>
<sequence length="329" mass="36799">MGRAWSIITLGADRQYGGNRGYDDEPRRLYRYDSNVVNHLQIAQGDLVVIRNSEAAIGVARVVGIQKSSGLKAIQRCPQCGKTNIKERRTVTPRWRCSAGHEFGEPAITEEPVEHYTADFGGTYVDLPSGISKSQLKGIALRPSDQISIEELDPVQLEKLLVPLSNRALDELSSAIMSGVIGPDESSDETEETAYVQSAADQRNKVLREVRARRGQQRFRKGLIRRYGARCQITGCDITDLLEAAHIWPYRGDGDNHPGNGLLLRADIHTLFDLNLIAIDPGDLTIHLDKGIQRSGYQDIHGRTLLVGIRKPSNQALESRWKIWRERQQ</sequence>
<comment type="caution">
    <text evidence="2">The sequence shown here is derived from an EMBL/GenBank/DDBJ whole genome shotgun (WGS) entry which is preliminary data.</text>
</comment>
<organism evidence="2 3">
    <name type="scientific">Aestuariivirga litoralis</name>
    <dbReference type="NCBI Taxonomy" id="2650924"/>
    <lineage>
        <taxon>Bacteria</taxon>
        <taxon>Pseudomonadati</taxon>
        <taxon>Pseudomonadota</taxon>
        <taxon>Alphaproteobacteria</taxon>
        <taxon>Hyphomicrobiales</taxon>
        <taxon>Aestuariivirgaceae</taxon>
        <taxon>Aestuariivirga</taxon>
    </lineage>
</organism>
<dbReference type="AlphaFoldDB" id="A0A2W2BIV7"/>
<dbReference type="RefSeq" id="WP_111199624.1">
    <property type="nucleotide sequence ID" value="NZ_QKVK01000008.1"/>
</dbReference>
<evidence type="ECO:0000313" key="3">
    <source>
        <dbReference type="Proteomes" id="UP000248795"/>
    </source>
</evidence>
<keyword evidence="3" id="KW-1185">Reference proteome</keyword>
<name>A0A2W2BIV7_9HYPH</name>
<proteinExistence type="predicted"/>
<gene>
    <name evidence="2" type="ORF">DK847_16475</name>
</gene>
<accession>A0A2W2BIV7</accession>